<evidence type="ECO:0000313" key="2">
    <source>
        <dbReference type="Proteomes" id="UP000824120"/>
    </source>
</evidence>
<protein>
    <submittedName>
        <fullName evidence="1">Uncharacterized protein</fullName>
    </submittedName>
</protein>
<evidence type="ECO:0000313" key="1">
    <source>
        <dbReference type="EMBL" id="KAG5607806.1"/>
    </source>
</evidence>
<gene>
    <name evidence="1" type="ORF">H5410_029298</name>
</gene>
<proteinExistence type="predicted"/>
<accession>A0A9J5ZA47</accession>
<name>A0A9J5ZA47_SOLCO</name>
<organism evidence="1 2">
    <name type="scientific">Solanum commersonii</name>
    <name type="common">Commerson's wild potato</name>
    <name type="synonym">Commerson's nightshade</name>
    <dbReference type="NCBI Taxonomy" id="4109"/>
    <lineage>
        <taxon>Eukaryota</taxon>
        <taxon>Viridiplantae</taxon>
        <taxon>Streptophyta</taxon>
        <taxon>Embryophyta</taxon>
        <taxon>Tracheophyta</taxon>
        <taxon>Spermatophyta</taxon>
        <taxon>Magnoliopsida</taxon>
        <taxon>eudicotyledons</taxon>
        <taxon>Gunneridae</taxon>
        <taxon>Pentapetalae</taxon>
        <taxon>asterids</taxon>
        <taxon>lamiids</taxon>
        <taxon>Solanales</taxon>
        <taxon>Solanaceae</taxon>
        <taxon>Solanoideae</taxon>
        <taxon>Solaneae</taxon>
        <taxon>Solanum</taxon>
    </lineage>
</organism>
<dbReference type="Proteomes" id="UP000824120">
    <property type="component" value="Chromosome 5"/>
</dbReference>
<comment type="caution">
    <text evidence="1">The sequence shown here is derived from an EMBL/GenBank/DDBJ whole genome shotgun (WGS) entry which is preliminary data.</text>
</comment>
<reference evidence="1 2" key="1">
    <citation type="submission" date="2020-09" db="EMBL/GenBank/DDBJ databases">
        <title>De no assembly of potato wild relative species, Solanum commersonii.</title>
        <authorList>
            <person name="Cho K."/>
        </authorList>
    </citation>
    <scope>NUCLEOTIDE SEQUENCE [LARGE SCALE GENOMIC DNA]</scope>
    <source>
        <strain evidence="1">LZ3.2</strain>
        <tissue evidence="1">Leaf</tissue>
    </source>
</reference>
<dbReference type="EMBL" id="JACXVP010000005">
    <property type="protein sequence ID" value="KAG5607806.1"/>
    <property type="molecule type" value="Genomic_DNA"/>
</dbReference>
<keyword evidence="2" id="KW-1185">Reference proteome</keyword>
<dbReference type="AlphaFoldDB" id="A0A9J5ZA47"/>
<sequence>MEPVVPHSQNLPISRSNGLQKLWSQLALSAKMCHFEGHISTRAGKPTIFPIFRWSQLSLTARTSHFQGQIDPGSGKHRILPIFVCYRPDFMVIWNFDVIFTINFTLTSVKTFAMETIGHHTQTDPFTRSNNPRNSWSLQPKQLICKVKRSPEQVNPHFDDLEFGRHFCQNFTWTFIKTLIMEPVNQHGQNGPFTRCNEPRSRLTPHFADFQVL</sequence>